<gene>
    <name evidence="1" type="ORF">B296_00038624</name>
</gene>
<comment type="caution">
    <text evidence="1">The sequence shown here is derived from an EMBL/GenBank/DDBJ whole genome shotgun (WGS) entry which is preliminary data.</text>
</comment>
<sequence length="80" mass="8664">MQLETRLECVESLLRLSGACQDGAREFVRRRPRLTGRLSGIAQKLLGIGIGKVKGITFPEILAVVPPVSDSCTIAAQESR</sequence>
<dbReference type="Proteomes" id="UP000287651">
    <property type="component" value="Unassembled WGS sequence"/>
</dbReference>
<accession>A0A426ZVV5</accession>
<evidence type="ECO:0000313" key="2">
    <source>
        <dbReference type="Proteomes" id="UP000287651"/>
    </source>
</evidence>
<protein>
    <submittedName>
        <fullName evidence="1">Uncharacterized protein</fullName>
    </submittedName>
</protein>
<dbReference type="AlphaFoldDB" id="A0A426ZVV5"/>
<evidence type="ECO:0000313" key="1">
    <source>
        <dbReference type="EMBL" id="RRT68101.1"/>
    </source>
</evidence>
<organism evidence="1 2">
    <name type="scientific">Ensete ventricosum</name>
    <name type="common">Abyssinian banana</name>
    <name type="synonym">Musa ensete</name>
    <dbReference type="NCBI Taxonomy" id="4639"/>
    <lineage>
        <taxon>Eukaryota</taxon>
        <taxon>Viridiplantae</taxon>
        <taxon>Streptophyta</taxon>
        <taxon>Embryophyta</taxon>
        <taxon>Tracheophyta</taxon>
        <taxon>Spermatophyta</taxon>
        <taxon>Magnoliopsida</taxon>
        <taxon>Liliopsida</taxon>
        <taxon>Zingiberales</taxon>
        <taxon>Musaceae</taxon>
        <taxon>Ensete</taxon>
    </lineage>
</organism>
<reference evidence="1 2" key="1">
    <citation type="journal article" date="2014" name="Agronomy (Basel)">
        <title>A Draft Genome Sequence for Ensete ventricosum, the Drought-Tolerant Tree Against Hunger.</title>
        <authorList>
            <person name="Harrison J."/>
            <person name="Moore K.A."/>
            <person name="Paszkiewicz K."/>
            <person name="Jones T."/>
            <person name="Grant M."/>
            <person name="Ambacheew D."/>
            <person name="Muzemil S."/>
            <person name="Studholme D.J."/>
        </authorList>
    </citation>
    <scope>NUCLEOTIDE SEQUENCE [LARGE SCALE GENOMIC DNA]</scope>
</reference>
<name>A0A426ZVV5_ENSVE</name>
<dbReference type="EMBL" id="AMZH03004805">
    <property type="protein sequence ID" value="RRT68101.1"/>
    <property type="molecule type" value="Genomic_DNA"/>
</dbReference>
<proteinExistence type="predicted"/>